<name>A0AA38S4Y7_9PEZI</name>
<dbReference type="GO" id="GO:0005783">
    <property type="term" value="C:endoplasmic reticulum"/>
    <property type="evidence" value="ECO:0007669"/>
    <property type="project" value="TreeGrafter"/>
</dbReference>
<dbReference type="InterPro" id="IPR022158">
    <property type="entry name" value="Inositol_phosphatase"/>
</dbReference>
<evidence type="ECO:0000313" key="4">
    <source>
        <dbReference type="EMBL" id="KAJ9156345.1"/>
    </source>
</evidence>
<dbReference type="GO" id="GO:0046856">
    <property type="term" value="P:phosphatidylinositol dephosphorylation"/>
    <property type="evidence" value="ECO:0007669"/>
    <property type="project" value="TreeGrafter"/>
</dbReference>
<dbReference type="Pfam" id="PF02383">
    <property type="entry name" value="Syja_N"/>
    <property type="match status" value="1"/>
</dbReference>
<feature type="compositionally biased region" description="Basic and acidic residues" evidence="1">
    <location>
        <begin position="225"/>
        <end position="242"/>
    </location>
</feature>
<dbReference type="PANTHER" id="PTHR45662">
    <property type="entry name" value="PHOSPHATIDYLINOSITIDE PHOSPHATASE SAC1"/>
    <property type="match status" value="1"/>
</dbReference>
<accession>A0AA38S4Y7</accession>
<keyword evidence="5" id="KW-1185">Reference proteome</keyword>
<dbReference type="Pfam" id="PF12456">
    <property type="entry name" value="hSac2"/>
    <property type="match status" value="1"/>
</dbReference>
<dbReference type="InterPro" id="IPR034753">
    <property type="entry name" value="hSac2"/>
</dbReference>
<proteinExistence type="predicted"/>
<feature type="compositionally biased region" description="Acidic residues" evidence="1">
    <location>
        <begin position="131"/>
        <end position="144"/>
    </location>
</feature>
<feature type="compositionally biased region" description="Basic and acidic residues" evidence="1">
    <location>
        <begin position="121"/>
        <end position="130"/>
    </location>
</feature>
<dbReference type="Proteomes" id="UP001174694">
    <property type="component" value="Unassembled WGS sequence"/>
</dbReference>
<dbReference type="PROSITE" id="PS50275">
    <property type="entry name" value="SAC"/>
    <property type="match status" value="1"/>
</dbReference>
<dbReference type="AlphaFoldDB" id="A0AA38S4Y7"/>
<comment type="caution">
    <text evidence="4">The sequence shown here is derived from an EMBL/GenBank/DDBJ whole genome shotgun (WGS) entry which is preliminary data.</text>
</comment>
<evidence type="ECO:0000259" key="2">
    <source>
        <dbReference type="PROSITE" id="PS50275"/>
    </source>
</evidence>
<sequence length="964" mass="107368">MPSLARKVLIFAAVDGLILQPLSSRKEQRQPPPAKISYGDASVSQASREVVSDVSKLNSSFEAFGIVGLITVQKFSYLVSITRRQQVAQVRGFPVYVITEVALTPCSSYKDASEAVGKTAEQLRSRRESAEATDVDTDVDDDTDLPSRTSDDIGDEDSRDNGRPPAQRRSSVVEDVLSRRGSYGRFAQRWFSKSGWMQEQKRSMGLSDSEQDLSDAKATATEPTLEEHNPEDPRVEAAKEEAPEEIRGAVNKESEANVRAPALLPKLLRTTQILFGSSHSFFFSYDYDITRSLARQNTTRSGEIPLYQQVDPLFFWNKNVIQPFIDAGTDALSLPLMQGFVGQRSFVVDSQPPQTDDGIAKESVELSDFGSNWSNPPSAQTSNPGSPPNERASVDLRPSEKLFDITVISRRSTKRAGLRYLRRGIDEQGFVANSVETEQILCPRKLDELSKIYSFVQIRGSIPIFFTQSPYSIRPAPVFRHSEEANYQALKKHFEHLRQRYGSLQIVNMVEKHGIEAPIGEQFQRSVEKYNKESPDREEIPFEWFDFHAVCRGMKFENVSQLIQLLGKKLETFGSSIDAKGELVAKQSGVFRSNCLDCLDRTNVCQSSFAKHMLDLQLKEQGFDMAAQTDQVNSWFNTLWADNGDAISKQYASTGAMKGDYTRTRKRNYRGALTDAGLSLSRMWNGMFNDFFLQATIDFLLGNVTSLVFDEFEANMMTQDPAISIQNRREQAIELSQKRVIADESEDFVGAWTLLSPSAPDSINAQPFEEVVFLLTDKAAYLVRFDWNLDKVSSFERVQLSHVRNIKFGTYITSTLSPPVSTDENRNVGLVISYKPGTTDITRVNTRSLSSMTSSGGSASGPAKIAGLLARRPAPPETKKIALKAPYTQSSLASGNGSQLSEIALVTTICAEIERLAFLNQPVSGSVERKSLIEEGDIISFAEAKRSTGYLEQLGHSIKKLVWA</sequence>
<evidence type="ECO:0000256" key="1">
    <source>
        <dbReference type="SAM" id="MobiDB-lite"/>
    </source>
</evidence>
<gene>
    <name evidence="4" type="ORF">NKR23_g1036</name>
</gene>
<feature type="compositionally biased region" description="Polar residues" evidence="1">
    <location>
        <begin position="369"/>
        <end position="384"/>
    </location>
</feature>
<evidence type="ECO:0000313" key="5">
    <source>
        <dbReference type="Proteomes" id="UP001174694"/>
    </source>
</evidence>
<dbReference type="InterPro" id="IPR002013">
    <property type="entry name" value="SAC_dom"/>
</dbReference>
<evidence type="ECO:0000259" key="3">
    <source>
        <dbReference type="PROSITE" id="PS51791"/>
    </source>
</evidence>
<dbReference type="GO" id="GO:0043812">
    <property type="term" value="F:phosphatidylinositol-4-phosphate phosphatase activity"/>
    <property type="evidence" value="ECO:0007669"/>
    <property type="project" value="TreeGrafter"/>
</dbReference>
<feature type="region of interest" description="Disordered" evidence="1">
    <location>
        <begin position="369"/>
        <end position="395"/>
    </location>
</feature>
<dbReference type="PROSITE" id="PS51791">
    <property type="entry name" value="HSAC2"/>
    <property type="match status" value="1"/>
</dbReference>
<reference evidence="4" key="1">
    <citation type="submission" date="2022-07" db="EMBL/GenBank/DDBJ databases">
        <title>Fungi with potential for degradation of polypropylene.</title>
        <authorList>
            <person name="Gostincar C."/>
        </authorList>
    </citation>
    <scope>NUCLEOTIDE SEQUENCE</scope>
    <source>
        <strain evidence="4">EXF-13308</strain>
    </source>
</reference>
<protein>
    <submittedName>
        <fullName evidence="4">Phosphatidylinositide phosphatase SAC2</fullName>
    </submittedName>
</protein>
<feature type="domain" description="SAC" evidence="2">
    <location>
        <begin position="277"/>
        <end position="653"/>
    </location>
</feature>
<dbReference type="PANTHER" id="PTHR45662:SF7">
    <property type="entry name" value="SACI DOMAIN PROTEIN (AFU_ORTHOLOGUE AFUA_1G15890)"/>
    <property type="match status" value="1"/>
</dbReference>
<organism evidence="4 5">
    <name type="scientific">Pleurostoma richardsiae</name>
    <dbReference type="NCBI Taxonomy" id="41990"/>
    <lineage>
        <taxon>Eukaryota</taxon>
        <taxon>Fungi</taxon>
        <taxon>Dikarya</taxon>
        <taxon>Ascomycota</taxon>
        <taxon>Pezizomycotina</taxon>
        <taxon>Sordariomycetes</taxon>
        <taxon>Sordariomycetidae</taxon>
        <taxon>Calosphaeriales</taxon>
        <taxon>Pleurostomataceae</taxon>
        <taxon>Pleurostoma</taxon>
    </lineage>
</organism>
<feature type="domain" description="HSac2" evidence="3">
    <location>
        <begin position="723"/>
        <end position="882"/>
    </location>
</feature>
<feature type="region of interest" description="Disordered" evidence="1">
    <location>
        <begin position="201"/>
        <end position="242"/>
    </location>
</feature>
<feature type="region of interest" description="Disordered" evidence="1">
    <location>
        <begin position="120"/>
        <end position="175"/>
    </location>
</feature>
<dbReference type="EMBL" id="JANBVO010000002">
    <property type="protein sequence ID" value="KAJ9156345.1"/>
    <property type="molecule type" value="Genomic_DNA"/>
</dbReference>